<accession>A0A8J5LVK3</accession>
<feature type="compositionally biased region" description="Polar residues" evidence="1">
    <location>
        <begin position="1"/>
        <end position="13"/>
    </location>
</feature>
<proteinExistence type="predicted"/>
<protein>
    <submittedName>
        <fullName evidence="2">Uncharacterized protein</fullName>
    </submittedName>
</protein>
<evidence type="ECO:0000313" key="2">
    <source>
        <dbReference type="EMBL" id="KAG6532497.1"/>
    </source>
</evidence>
<sequence>MIYSSNSSIQKTWRSLPSSSPIGFPSSPNPSVTAAPPLSEAASTPFAQVSPFLSRFLICSSLSLWKNARLLSSLGWCSSLGFTAEADADASGSTSTQDQASYASASFAAPFPDAQQTG</sequence>
<gene>
    <name evidence="2" type="ORF">ZIOFF_006343</name>
</gene>
<dbReference type="Proteomes" id="UP000734854">
    <property type="component" value="Unassembled WGS sequence"/>
</dbReference>
<comment type="caution">
    <text evidence="2">The sequence shown here is derived from an EMBL/GenBank/DDBJ whole genome shotgun (WGS) entry which is preliminary data.</text>
</comment>
<feature type="region of interest" description="Disordered" evidence="1">
    <location>
        <begin position="1"/>
        <end position="38"/>
    </location>
</feature>
<reference evidence="2 3" key="1">
    <citation type="submission" date="2020-08" db="EMBL/GenBank/DDBJ databases">
        <title>Plant Genome Project.</title>
        <authorList>
            <person name="Zhang R.-G."/>
        </authorList>
    </citation>
    <scope>NUCLEOTIDE SEQUENCE [LARGE SCALE GENOMIC DNA]</scope>
    <source>
        <tissue evidence="2">Rhizome</tissue>
    </source>
</reference>
<evidence type="ECO:0000313" key="3">
    <source>
        <dbReference type="Proteomes" id="UP000734854"/>
    </source>
</evidence>
<feature type="compositionally biased region" description="Low complexity" evidence="1">
    <location>
        <begin position="15"/>
        <end position="31"/>
    </location>
</feature>
<organism evidence="2 3">
    <name type="scientific">Zingiber officinale</name>
    <name type="common">Ginger</name>
    <name type="synonym">Amomum zingiber</name>
    <dbReference type="NCBI Taxonomy" id="94328"/>
    <lineage>
        <taxon>Eukaryota</taxon>
        <taxon>Viridiplantae</taxon>
        <taxon>Streptophyta</taxon>
        <taxon>Embryophyta</taxon>
        <taxon>Tracheophyta</taxon>
        <taxon>Spermatophyta</taxon>
        <taxon>Magnoliopsida</taxon>
        <taxon>Liliopsida</taxon>
        <taxon>Zingiberales</taxon>
        <taxon>Zingiberaceae</taxon>
        <taxon>Zingiber</taxon>
    </lineage>
</organism>
<dbReference type="EMBL" id="JACMSC010000002">
    <property type="protein sequence ID" value="KAG6532497.1"/>
    <property type="molecule type" value="Genomic_DNA"/>
</dbReference>
<evidence type="ECO:0000256" key="1">
    <source>
        <dbReference type="SAM" id="MobiDB-lite"/>
    </source>
</evidence>
<name>A0A8J5LVK3_ZINOF</name>
<keyword evidence="3" id="KW-1185">Reference proteome</keyword>
<dbReference type="AlphaFoldDB" id="A0A8J5LVK3"/>